<reference evidence="3 4" key="1">
    <citation type="submission" date="2019-02" db="EMBL/GenBank/DDBJ databases">
        <title>Sequencing the genomes of 1000 actinobacteria strains.</title>
        <authorList>
            <person name="Klenk H.-P."/>
        </authorList>
    </citation>
    <scope>NUCLEOTIDE SEQUENCE [LARGE SCALE GENOMIC DNA]</scope>
    <source>
        <strain evidence="3 4">DSM 45162</strain>
    </source>
</reference>
<keyword evidence="2" id="KW-0472">Membrane</keyword>
<accession>A0A4V2G782</accession>
<organism evidence="3 4">
    <name type="scientific">Krasilnikovia cinnamomea</name>
    <dbReference type="NCBI Taxonomy" id="349313"/>
    <lineage>
        <taxon>Bacteria</taxon>
        <taxon>Bacillati</taxon>
        <taxon>Actinomycetota</taxon>
        <taxon>Actinomycetes</taxon>
        <taxon>Micromonosporales</taxon>
        <taxon>Micromonosporaceae</taxon>
        <taxon>Krasilnikovia</taxon>
    </lineage>
</organism>
<keyword evidence="2" id="KW-0812">Transmembrane</keyword>
<feature type="transmembrane region" description="Helical" evidence="2">
    <location>
        <begin position="414"/>
        <end position="433"/>
    </location>
</feature>
<evidence type="ECO:0000256" key="2">
    <source>
        <dbReference type="SAM" id="Phobius"/>
    </source>
</evidence>
<dbReference type="InterPro" id="IPR057561">
    <property type="entry name" value="NADase_transloc"/>
</dbReference>
<dbReference type="RefSeq" id="WP_165449515.1">
    <property type="nucleotide sequence ID" value="NZ_SHKY01000001.1"/>
</dbReference>
<gene>
    <name evidence="3" type="ORF">EV385_3396</name>
</gene>
<comment type="caution">
    <text evidence="3">The sequence shown here is derived from an EMBL/GenBank/DDBJ whole genome shotgun (WGS) entry which is preliminary data.</text>
</comment>
<keyword evidence="4" id="KW-1185">Reference proteome</keyword>
<dbReference type="SUPFAM" id="SSF49785">
    <property type="entry name" value="Galactose-binding domain-like"/>
    <property type="match status" value="1"/>
</dbReference>
<evidence type="ECO:0000313" key="3">
    <source>
        <dbReference type="EMBL" id="RZU51566.1"/>
    </source>
</evidence>
<name>A0A4V2G782_9ACTN</name>
<dbReference type="InterPro" id="IPR008979">
    <property type="entry name" value="Galactose-bd-like_sf"/>
</dbReference>
<dbReference type="NCBIfam" id="NF047619">
    <property type="entry name" value="NADase_discoid"/>
    <property type="match status" value="1"/>
</dbReference>
<feature type="compositionally biased region" description="Pro residues" evidence="1">
    <location>
        <begin position="97"/>
        <end position="275"/>
    </location>
</feature>
<evidence type="ECO:0008006" key="5">
    <source>
        <dbReference type="Google" id="ProtNLM"/>
    </source>
</evidence>
<dbReference type="AlphaFoldDB" id="A0A4V2G782"/>
<feature type="compositionally biased region" description="Gly residues" evidence="1">
    <location>
        <begin position="82"/>
        <end position="96"/>
    </location>
</feature>
<sequence length="593" mass="60885">MIVCKNCGYRNAGSDSFCGSCGAFLEWTGERVEPPKPAPRPEPEAEPEPAKRGLLSRVQSMLYADVGNRDPIARPTRPGMPGAAGGPGGSLGGGPGLKPPGSGPGLKPPGAKPAVPPPPGGRPVPPPPPPGGKPAVPPPPPPGGKPGLPPPPGGRPVPPPPPPGGRPTPPPPPGGRPTPPPPPGAATPGLPPPPGAGKPGLPPPPGGAPKPTLPPPPGGAAVPPPPGGAGAPPPPGGAGAPPPRGGATLPPPPGGRAVPPPPPPGGRPTLPPPPGAGALVAPLPSGGDVPASTPDPLPGPGVSTMPVRTHGTDPDVVAPQERGRARRSVPRSAPSRQLQPGDLVCGECGEANLPTRRFCSRCGNDLNDAEVVRAPWWKRILPKRKPREARTVEPETGVAQTGERRQHKRSVFPAIRQTIAVVLLLFGIAYAFVPALRERTNAEVLALRQRAEKLILGAPVPVRAVKATSTPVNKKHPADAAVDGHWNTYWSTPVSGARRLTLTFQQPVELHKALIRGGIVGDIRASQRPRTLHLVYPSGKGQDLKMVDHTDPQEFELDSHGKVSSVEIYVQDTYTNAESKQVTISEVELFTEE</sequence>
<feature type="compositionally biased region" description="Basic and acidic residues" evidence="1">
    <location>
        <begin position="31"/>
        <end position="51"/>
    </location>
</feature>
<dbReference type="Gene3D" id="2.60.120.260">
    <property type="entry name" value="Galactose-binding domain-like"/>
    <property type="match status" value="1"/>
</dbReference>
<dbReference type="Proteomes" id="UP000292564">
    <property type="component" value="Unassembled WGS sequence"/>
</dbReference>
<proteinExistence type="predicted"/>
<feature type="region of interest" description="Disordered" evidence="1">
    <location>
        <begin position="31"/>
        <end position="339"/>
    </location>
</feature>
<evidence type="ECO:0000256" key="1">
    <source>
        <dbReference type="SAM" id="MobiDB-lite"/>
    </source>
</evidence>
<protein>
    <recommendedName>
        <fullName evidence="5">Zinc ribbon domain-containing protein</fullName>
    </recommendedName>
</protein>
<feature type="region of interest" description="Disordered" evidence="1">
    <location>
        <begin position="386"/>
        <end position="405"/>
    </location>
</feature>
<dbReference type="EMBL" id="SHKY01000001">
    <property type="protein sequence ID" value="RZU51566.1"/>
    <property type="molecule type" value="Genomic_DNA"/>
</dbReference>
<keyword evidence="2" id="KW-1133">Transmembrane helix</keyword>
<evidence type="ECO:0000313" key="4">
    <source>
        <dbReference type="Proteomes" id="UP000292564"/>
    </source>
</evidence>